<evidence type="ECO:0000313" key="2">
    <source>
        <dbReference type="Proteomes" id="UP000265520"/>
    </source>
</evidence>
<protein>
    <submittedName>
        <fullName evidence="1">Uncharacterized protein</fullName>
    </submittedName>
</protein>
<dbReference type="AlphaFoldDB" id="A0A392PMA3"/>
<evidence type="ECO:0000313" key="1">
    <source>
        <dbReference type="EMBL" id="MCI12025.1"/>
    </source>
</evidence>
<reference evidence="1 2" key="1">
    <citation type="journal article" date="2018" name="Front. Plant Sci.">
        <title>Red Clover (Trifolium pratense) and Zigzag Clover (T. medium) - A Picture of Genomic Similarities and Differences.</title>
        <authorList>
            <person name="Dluhosova J."/>
            <person name="Istvanek J."/>
            <person name="Nedelnik J."/>
            <person name="Repkova J."/>
        </authorList>
    </citation>
    <scope>NUCLEOTIDE SEQUENCE [LARGE SCALE GENOMIC DNA]</scope>
    <source>
        <strain evidence="2">cv. 10/8</strain>
        <tissue evidence="1">Leaf</tissue>
    </source>
</reference>
<comment type="caution">
    <text evidence="1">The sequence shown here is derived from an EMBL/GenBank/DDBJ whole genome shotgun (WGS) entry which is preliminary data.</text>
</comment>
<sequence length="38" mass="4067">MAPRTAIPGTDRVRAICHNVKATTKAISGVLSEIHHTL</sequence>
<proteinExistence type="predicted"/>
<name>A0A392PMA3_9FABA</name>
<organism evidence="1 2">
    <name type="scientific">Trifolium medium</name>
    <dbReference type="NCBI Taxonomy" id="97028"/>
    <lineage>
        <taxon>Eukaryota</taxon>
        <taxon>Viridiplantae</taxon>
        <taxon>Streptophyta</taxon>
        <taxon>Embryophyta</taxon>
        <taxon>Tracheophyta</taxon>
        <taxon>Spermatophyta</taxon>
        <taxon>Magnoliopsida</taxon>
        <taxon>eudicotyledons</taxon>
        <taxon>Gunneridae</taxon>
        <taxon>Pentapetalae</taxon>
        <taxon>rosids</taxon>
        <taxon>fabids</taxon>
        <taxon>Fabales</taxon>
        <taxon>Fabaceae</taxon>
        <taxon>Papilionoideae</taxon>
        <taxon>50 kb inversion clade</taxon>
        <taxon>NPAAA clade</taxon>
        <taxon>Hologalegina</taxon>
        <taxon>IRL clade</taxon>
        <taxon>Trifolieae</taxon>
        <taxon>Trifolium</taxon>
    </lineage>
</organism>
<dbReference type="EMBL" id="LXQA010082451">
    <property type="protein sequence ID" value="MCI12025.1"/>
    <property type="molecule type" value="Genomic_DNA"/>
</dbReference>
<accession>A0A392PMA3</accession>
<keyword evidence="2" id="KW-1185">Reference proteome</keyword>
<dbReference type="Proteomes" id="UP000265520">
    <property type="component" value="Unassembled WGS sequence"/>
</dbReference>
<feature type="non-terminal residue" evidence="1">
    <location>
        <position position="38"/>
    </location>
</feature>